<name>A0A1L0BEC2_9ASCO</name>
<keyword evidence="5" id="KW-1185">Reference proteome</keyword>
<feature type="compositionally biased region" description="Basic and acidic residues" evidence="2">
    <location>
        <begin position="112"/>
        <end position="122"/>
    </location>
</feature>
<dbReference type="InterPro" id="IPR051488">
    <property type="entry name" value="WD_repeat_striatin"/>
</dbReference>
<accession>A0A1L0BEC2</accession>
<protein>
    <submittedName>
        <fullName evidence="4">CIC11C00000001371</fullName>
    </submittedName>
</protein>
<proteinExistence type="predicted"/>
<dbReference type="Proteomes" id="UP000182334">
    <property type="component" value="Chromosome II"/>
</dbReference>
<evidence type="ECO:0000259" key="3">
    <source>
        <dbReference type="Pfam" id="PF08232"/>
    </source>
</evidence>
<feature type="region of interest" description="Disordered" evidence="2">
    <location>
        <begin position="112"/>
        <end position="151"/>
    </location>
</feature>
<dbReference type="PANTHER" id="PTHR15653:SF0">
    <property type="entry name" value="CONNECTOR OF KINASE TO AP-1, ISOFORM E"/>
    <property type="match status" value="1"/>
</dbReference>
<dbReference type="Pfam" id="PF08232">
    <property type="entry name" value="Striatin"/>
    <property type="match status" value="1"/>
</dbReference>
<dbReference type="EMBL" id="LT635757">
    <property type="protein sequence ID" value="SGZ49967.1"/>
    <property type="molecule type" value="Genomic_DNA"/>
</dbReference>
<dbReference type="PANTHER" id="PTHR15653">
    <property type="entry name" value="STRIATIN"/>
    <property type="match status" value="1"/>
</dbReference>
<evidence type="ECO:0000313" key="5">
    <source>
        <dbReference type="Proteomes" id="UP000182334"/>
    </source>
</evidence>
<dbReference type="AlphaFoldDB" id="A0A1L0BEC2"/>
<dbReference type="InterPro" id="IPR013258">
    <property type="entry name" value="Striatin_N"/>
</dbReference>
<evidence type="ECO:0000313" key="4">
    <source>
        <dbReference type="EMBL" id="SGZ49967.1"/>
    </source>
</evidence>
<evidence type="ECO:0000256" key="2">
    <source>
        <dbReference type="SAM" id="MobiDB-lite"/>
    </source>
</evidence>
<gene>
    <name evidence="4" type="ORF">SAMEA4029010_CIC11G00000001371</name>
</gene>
<sequence length="642" mass="71661">MNRMKAAAPPNGNLKDQNLASNSNLQLRSGQFQYSAADQQQPQPPLANYTLPGVISYLTLEFTNLERFKIMTNLEKSEMKYRIQQLTAEVNSLKFLNDKQALRITELEERLESAKTEDHDDQGSDQVSTESFSEKMGQTAPKSSKNAVASKPADYDIPPVDLAILRTSRQKLNRSIKDVFRLLKPPSMLARNVMDIPGSEHGTNQYDELLDIPTQEDEAKNSRIESMFAKYTLNSDDLLVDQQASFEEDSNNIMGALEEDNLEEVSPANYQRHGLAEESDTETVIVDEPEEAKLLTIDESELVNSNPEPPIKLGSVVHVSAAFLTAAVFKPFQHSFVIIQDKTLKVWHRSTQILSGEIKESFTDVVSAFYLEKKRVLLVTNKGEVMLIEQKPDLEILRRVCLHKEESLLFNTASIVEFTRIGSNRVLGLALTGTDADGQSNILALEIKVAQKVSCKPLANFDHTSLKVSSKVSALHWCENMLSKQHTTGLPKSVLPKKHRKLVSVDEDSLLEFDILFAHDKLLRVNLALKEVADLYSHAIDWVDFAEGYALLGTESSVSLFDLAVSRVVLTQPTKNGSQYSLLYKDSPYVVQVDNEIHVYDSTSREVATGPNPEGGLVYCDGDFLVVHSKEDVKITAIEGTN</sequence>
<evidence type="ECO:0000256" key="1">
    <source>
        <dbReference type="ARBA" id="ARBA00023054"/>
    </source>
</evidence>
<organism evidence="4 5">
    <name type="scientific">Sungouiella intermedia</name>
    <dbReference type="NCBI Taxonomy" id="45354"/>
    <lineage>
        <taxon>Eukaryota</taxon>
        <taxon>Fungi</taxon>
        <taxon>Dikarya</taxon>
        <taxon>Ascomycota</taxon>
        <taxon>Saccharomycotina</taxon>
        <taxon>Pichiomycetes</taxon>
        <taxon>Metschnikowiaceae</taxon>
        <taxon>Sungouiella</taxon>
    </lineage>
</organism>
<keyword evidence="1" id="KW-0175">Coiled coil</keyword>
<dbReference type="OrthoDB" id="727118at2759"/>
<feature type="domain" description="Striatin N-terminal" evidence="3">
    <location>
        <begin position="50"/>
        <end position="186"/>
    </location>
</feature>
<reference evidence="4 5" key="1">
    <citation type="submission" date="2016-10" db="EMBL/GenBank/DDBJ databases">
        <authorList>
            <person name="de Groot N.N."/>
        </authorList>
    </citation>
    <scope>NUCLEOTIDE SEQUENCE [LARGE SCALE GENOMIC DNA]</scope>
    <source>
        <strain evidence="4 5">CBS 141442</strain>
    </source>
</reference>
<dbReference type="STRING" id="45354.A0A1L0BEC2"/>